<evidence type="ECO:0000256" key="1">
    <source>
        <dbReference type="SAM" id="MobiDB-lite"/>
    </source>
</evidence>
<evidence type="ECO:0000313" key="3">
    <source>
        <dbReference type="Proteomes" id="UP001465755"/>
    </source>
</evidence>
<organism evidence="2 3">
    <name type="scientific">Symbiochloris irregularis</name>
    <dbReference type="NCBI Taxonomy" id="706552"/>
    <lineage>
        <taxon>Eukaryota</taxon>
        <taxon>Viridiplantae</taxon>
        <taxon>Chlorophyta</taxon>
        <taxon>core chlorophytes</taxon>
        <taxon>Trebouxiophyceae</taxon>
        <taxon>Trebouxiales</taxon>
        <taxon>Trebouxiaceae</taxon>
        <taxon>Symbiochloris</taxon>
    </lineage>
</organism>
<evidence type="ECO:0000313" key="2">
    <source>
        <dbReference type="EMBL" id="KAK9794012.1"/>
    </source>
</evidence>
<feature type="compositionally biased region" description="Basic residues" evidence="1">
    <location>
        <begin position="1"/>
        <end position="11"/>
    </location>
</feature>
<feature type="region of interest" description="Disordered" evidence="1">
    <location>
        <begin position="1"/>
        <end position="84"/>
    </location>
</feature>
<comment type="caution">
    <text evidence="2">The sequence shown here is derived from an EMBL/GenBank/DDBJ whole genome shotgun (WGS) entry which is preliminary data.</text>
</comment>
<reference evidence="2 3" key="1">
    <citation type="journal article" date="2024" name="Nat. Commun.">
        <title>Phylogenomics reveals the evolutionary origins of lichenization in chlorophyte algae.</title>
        <authorList>
            <person name="Puginier C."/>
            <person name="Libourel C."/>
            <person name="Otte J."/>
            <person name="Skaloud P."/>
            <person name="Haon M."/>
            <person name="Grisel S."/>
            <person name="Petersen M."/>
            <person name="Berrin J.G."/>
            <person name="Delaux P.M."/>
            <person name="Dal Grande F."/>
            <person name="Keller J."/>
        </authorList>
    </citation>
    <scope>NUCLEOTIDE SEQUENCE [LARGE SCALE GENOMIC DNA]</scope>
    <source>
        <strain evidence="2 3">SAG 2036</strain>
    </source>
</reference>
<proteinExistence type="predicted"/>
<gene>
    <name evidence="2" type="ORF">WJX73_009924</name>
</gene>
<dbReference type="AlphaFoldDB" id="A0AAW1NV86"/>
<keyword evidence="3" id="KW-1185">Reference proteome</keyword>
<dbReference type="EMBL" id="JALJOQ010000145">
    <property type="protein sequence ID" value="KAK9794012.1"/>
    <property type="molecule type" value="Genomic_DNA"/>
</dbReference>
<dbReference type="Proteomes" id="UP001465755">
    <property type="component" value="Unassembled WGS sequence"/>
</dbReference>
<sequence length="165" mass="18442">MLAIRRRRVVRGRSDVTVSTEETQADPDCDWEPSGSRPASPCTPERKQSTKVAKPQSRATARSPQRRVQSQAEQAPKVGEKRRLTVKLEFTPRTRPRTAPAHVNELAATRNDTYQPECKPQMRHQTLTSLLPSVDDRPEAPQQPLCPGELCALQAAFPLTLNSHT</sequence>
<name>A0AAW1NV86_9CHLO</name>
<accession>A0AAW1NV86</accession>
<feature type="compositionally biased region" description="Polar residues" evidence="1">
    <location>
        <begin position="57"/>
        <end position="73"/>
    </location>
</feature>
<protein>
    <submittedName>
        <fullName evidence="2">Uncharacterized protein</fullName>
    </submittedName>
</protein>